<dbReference type="Gene3D" id="3.30.2170.10">
    <property type="entry name" value="archaeoglobus fulgidus dsm 4304 superfamily"/>
    <property type="match status" value="1"/>
</dbReference>
<comment type="similarity">
    <text evidence="6">Belongs to the endonuclease V family.</text>
</comment>
<reference evidence="8" key="2">
    <citation type="journal article" date="2015" name="Genome Announc.">
        <title>Draft Genome Sequence of Filamentous Marine Cyanobacterium Lyngbya confervoides Strain BDU141951.</title>
        <authorList>
            <person name="Chandrababunaidu M.M."/>
            <person name="Sen D."/>
            <person name="Tripathy S."/>
        </authorList>
    </citation>
    <scope>NUCLEOTIDE SEQUENCE</scope>
    <source>
        <strain evidence="8">BDU141951</strain>
    </source>
</reference>
<dbReference type="EMBL" id="JTHE02000003">
    <property type="protein sequence ID" value="NEV70012.1"/>
    <property type="molecule type" value="Genomic_DNA"/>
</dbReference>
<dbReference type="Pfam" id="PF04493">
    <property type="entry name" value="Endonuclease_5"/>
    <property type="match status" value="1"/>
</dbReference>
<dbReference type="GO" id="GO:0000287">
    <property type="term" value="F:magnesium ion binding"/>
    <property type="evidence" value="ECO:0007669"/>
    <property type="project" value="UniProtKB-UniRule"/>
</dbReference>
<dbReference type="GO" id="GO:0003727">
    <property type="term" value="F:single-stranded RNA binding"/>
    <property type="evidence" value="ECO:0007669"/>
    <property type="project" value="TreeGrafter"/>
</dbReference>
<keyword evidence="3 6" id="KW-0540">Nuclease</keyword>
<dbReference type="GO" id="GO:0006281">
    <property type="term" value="P:DNA repair"/>
    <property type="evidence" value="ECO:0007669"/>
    <property type="project" value="UniProtKB-UniRule"/>
</dbReference>
<gene>
    <name evidence="6 8" type="primary">nfi</name>
    <name evidence="8" type="ORF">QQ91_023240</name>
</gene>
<keyword evidence="5 6" id="KW-0378">Hydrolase</keyword>
<feature type="binding site" evidence="6">
    <location>
        <position position="44"/>
    </location>
    <ligand>
        <name>Mg(2+)</name>
        <dbReference type="ChEBI" id="CHEBI:18420"/>
    </ligand>
</feature>
<dbReference type="PANTHER" id="PTHR28511:SF1">
    <property type="entry name" value="ENDONUCLEASE V"/>
    <property type="match status" value="1"/>
</dbReference>
<reference evidence="8" key="3">
    <citation type="submission" date="2020-02" db="EMBL/GenBank/DDBJ databases">
        <authorList>
            <person name="Sarangi A.N."/>
            <person name="Ghosh S."/>
            <person name="Mukherjee M."/>
            <person name="Tripathy S."/>
        </authorList>
    </citation>
    <scope>NUCLEOTIDE SEQUENCE</scope>
    <source>
        <strain evidence="8">BDU141951</strain>
    </source>
</reference>
<name>A0A0C1Y7Q8_9CYAN</name>
<keyword evidence="6" id="KW-0227">DNA damage</keyword>
<comment type="function">
    <text evidence="6">DNA repair enzyme involved in the repair of deaminated bases. Selectively cleaves double-stranded DNA at the second phosphodiester bond 3' to a deoxyinosine leaving behind the intact lesion on the nicked DNA.</text>
</comment>
<comment type="catalytic activity">
    <reaction evidence="6">
        <text>Endonucleolytic cleavage at apurinic or apyrimidinic sites to products with a 5'-phosphate.</text>
        <dbReference type="EC" id="3.1.21.7"/>
    </reaction>
</comment>
<keyword evidence="4 6" id="KW-0255">Endonuclease</keyword>
<dbReference type="GO" id="GO:0016891">
    <property type="term" value="F:RNA endonuclease activity producing 5'-phosphomonoesters, hydrolytic mechanism"/>
    <property type="evidence" value="ECO:0007669"/>
    <property type="project" value="TreeGrafter"/>
</dbReference>
<keyword evidence="6" id="KW-0234">DNA repair</keyword>
<evidence type="ECO:0000313" key="8">
    <source>
        <dbReference type="EMBL" id="NEV70012.1"/>
    </source>
</evidence>
<evidence type="ECO:0000256" key="2">
    <source>
        <dbReference type="ARBA" id="ARBA00022490"/>
    </source>
</evidence>
<evidence type="ECO:0000256" key="4">
    <source>
        <dbReference type="ARBA" id="ARBA00022759"/>
    </source>
</evidence>
<protein>
    <recommendedName>
        <fullName evidence="6">Endonuclease V</fullName>
        <ecNumber evidence="6">3.1.21.7</ecNumber>
    </recommendedName>
    <alternativeName>
        <fullName evidence="6">Deoxyinosine 3'endonuclease</fullName>
    </alternativeName>
    <alternativeName>
        <fullName evidence="6">Deoxyribonuclease V</fullName>
        <shortName evidence="6">DNase V</shortName>
    </alternativeName>
</protein>
<proteinExistence type="inferred from homology"/>
<evidence type="ECO:0000256" key="3">
    <source>
        <dbReference type="ARBA" id="ARBA00022722"/>
    </source>
</evidence>
<dbReference type="GO" id="GO:0005737">
    <property type="term" value="C:cytoplasm"/>
    <property type="evidence" value="ECO:0007669"/>
    <property type="project" value="UniProtKB-SubCell"/>
</dbReference>
<dbReference type="AlphaFoldDB" id="A0A0C1Y7Q8"/>
<dbReference type="PANTHER" id="PTHR28511">
    <property type="entry name" value="ENDONUCLEASE V"/>
    <property type="match status" value="1"/>
</dbReference>
<keyword evidence="6" id="KW-0460">Magnesium</keyword>
<feature type="compositionally biased region" description="Acidic residues" evidence="7">
    <location>
        <begin position="232"/>
        <end position="242"/>
    </location>
</feature>
<reference evidence="8" key="1">
    <citation type="submission" date="2014-11" db="EMBL/GenBank/DDBJ databases">
        <authorList>
            <person name="Malar M.C."/>
            <person name="Sen D."/>
            <person name="Tripathy S."/>
        </authorList>
    </citation>
    <scope>NUCLEOTIDE SEQUENCE</scope>
    <source>
        <strain evidence="8">BDU141951</strain>
    </source>
</reference>
<keyword evidence="6" id="KW-0479">Metal-binding</keyword>
<dbReference type="InterPro" id="IPR007581">
    <property type="entry name" value="Endonuclease-V"/>
</dbReference>
<feature type="region of interest" description="Disordered" evidence="7">
    <location>
        <begin position="218"/>
        <end position="242"/>
    </location>
</feature>
<keyword evidence="2 6" id="KW-0963">Cytoplasm</keyword>
<evidence type="ECO:0000256" key="6">
    <source>
        <dbReference type="HAMAP-Rule" id="MF_00801"/>
    </source>
</evidence>
<dbReference type="CDD" id="cd06559">
    <property type="entry name" value="Endonuclease_V"/>
    <property type="match status" value="1"/>
</dbReference>
<accession>A0A0C1Y7Q8</accession>
<comment type="subcellular location">
    <subcellularLocation>
        <location evidence="1 6">Cytoplasm</location>
    </subcellularLocation>
</comment>
<dbReference type="HAMAP" id="MF_00801">
    <property type="entry name" value="Endonuclease_5"/>
    <property type="match status" value="1"/>
</dbReference>
<evidence type="ECO:0000256" key="7">
    <source>
        <dbReference type="SAM" id="MobiDB-lite"/>
    </source>
</evidence>
<dbReference type="EC" id="3.1.21.7" evidence="6"/>
<feature type="site" description="Interaction with target DNA" evidence="6">
    <location>
        <position position="82"/>
    </location>
</feature>
<dbReference type="NCBIfam" id="NF008629">
    <property type="entry name" value="PRK11617.1"/>
    <property type="match status" value="1"/>
</dbReference>
<comment type="cofactor">
    <cofactor evidence="6">
        <name>Mg(2+)</name>
        <dbReference type="ChEBI" id="CHEBI:18420"/>
    </cofactor>
</comment>
<feature type="binding site" evidence="6">
    <location>
        <position position="112"/>
    </location>
    <ligand>
        <name>Mg(2+)</name>
        <dbReference type="ChEBI" id="CHEBI:18420"/>
    </ligand>
</feature>
<comment type="caution">
    <text evidence="8">The sequence shown here is derived from an EMBL/GenBank/DDBJ whole genome shotgun (WGS) entry which is preliminary data.</text>
</comment>
<dbReference type="GO" id="GO:0043737">
    <property type="term" value="F:deoxyribonuclease V activity"/>
    <property type="evidence" value="ECO:0007669"/>
    <property type="project" value="UniProtKB-UniRule"/>
</dbReference>
<organism evidence="8">
    <name type="scientific">Lyngbya confervoides BDU141951</name>
    <dbReference type="NCBI Taxonomy" id="1574623"/>
    <lineage>
        <taxon>Bacteria</taxon>
        <taxon>Bacillati</taxon>
        <taxon>Cyanobacteriota</taxon>
        <taxon>Cyanophyceae</taxon>
        <taxon>Oscillatoriophycideae</taxon>
        <taxon>Oscillatoriales</taxon>
        <taxon>Microcoleaceae</taxon>
        <taxon>Lyngbya</taxon>
    </lineage>
</organism>
<evidence type="ECO:0000256" key="1">
    <source>
        <dbReference type="ARBA" id="ARBA00004496"/>
    </source>
</evidence>
<evidence type="ECO:0000256" key="5">
    <source>
        <dbReference type="ARBA" id="ARBA00022801"/>
    </source>
</evidence>
<sequence length="242" mass="26524">MKFEAPTTWPTDAAAAISRQNELRSQVRLQDEVRSPPKLVAGVDVGFEENGEVTRAAVVVLEFPSLQLVETALAKRPTTFPYVPSLLSFRELPTLLAALAELKLTPDLILCDGAGIAHPRRFGIACHLGVTVDCPTIGVAKSRLIGTHEAVPSEKGAWVPLRDRDETIGAVYRSRTNTKPLYVSAGHRITLPTALDYVRQCTPKYRLPETTRLADRLASNRGQLPPLKSSCEDDDTEQMSLL</sequence>